<dbReference type="InterPro" id="IPR027417">
    <property type="entry name" value="P-loop_NTPase"/>
</dbReference>
<keyword evidence="3 7" id="KW-0067">ATP-binding</keyword>
<dbReference type="RefSeq" id="WP_142894113.1">
    <property type="nucleotide sequence ID" value="NZ_ML660052.1"/>
</dbReference>
<dbReference type="NCBIfam" id="NF010068">
    <property type="entry name" value="PRK13548.1"/>
    <property type="match status" value="1"/>
</dbReference>
<dbReference type="Gene3D" id="3.40.50.300">
    <property type="entry name" value="P-loop containing nucleotide triphosphate hydrolases"/>
    <property type="match status" value="1"/>
</dbReference>
<evidence type="ECO:0000256" key="2">
    <source>
        <dbReference type="ARBA" id="ARBA00022741"/>
    </source>
</evidence>
<dbReference type="Proteomes" id="UP000315252">
    <property type="component" value="Unassembled WGS sequence"/>
</dbReference>
<dbReference type="PANTHER" id="PTHR42794:SF1">
    <property type="entry name" value="HEMIN IMPORT ATP-BINDING PROTEIN HMUV"/>
    <property type="match status" value="1"/>
</dbReference>
<dbReference type="EMBL" id="VHSH01000001">
    <property type="protein sequence ID" value="TQV83144.1"/>
    <property type="molecule type" value="Genomic_DNA"/>
</dbReference>
<dbReference type="Pfam" id="PF00005">
    <property type="entry name" value="ABC_tran"/>
    <property type="match status" value="1"/>
</dbReference>
<name>A0A545U120_9PROT</name>
<accession>A0A545U120</accession>
<sequence>MLEVKNIRVDLGGVNILHDLSLKVSAGEVVSVVGPNGAGKSTLFAAMSGALKPRLGVVELDREALSDWPSQTLARKRAVLPQHSELTFPFRVLEVVLLGRSPYAGFSSHEIDLAIARLALLETETLHLADRVYTTLSGGERQRVHLARVLTQIGFCDLEPGASRCDPGPSEENERFLLLDEPTSSLDPAHQHMTLQTAVRAAECRIGVVAVLHDLNLAAMYADRIVMLKEGRIIAQGAPAEVLTEGLIEEVFELPVSVVLHPKRGCPYVIAA</sequence>
<evidence type="ECO:0000313" key="7">
    <source>
        <dbReference type="EMBL" id="TQV83144.1"/>
    </source>
</evidence>
<reference evidence="7 8" key="1">
    <citation type="submission" date="2019-06" db="EMBL/GenBank/DDBJ databases">
        <title>Whole genome sequence for Rhodospirillaceae sp. R148.</title>
        <authorList>
            <person name="Wang G."/>
        </authorList>
    </citation>
    <scope>NUCLEOTIDE SEQUENCE [LARGE SCALE GENOMIC DNA]</scope>
    <source>
        <strain evidence="7 8">R148</strain>
    </source>
</reference>
<gene>
    <name evidence="7" type="ORF">FKG95_00645</name>
</gene>
<dbReference type="GO" id="GO:0005524">
    <property type="term" value="F:ATP binding"/>
    <property type="evidence" value="ECO:0007669"/>
    <property type="project" value="UniProtKB-KW"/>
</dbReference>
<dbReference type="PROSITE" id="PS50893">
    <property type="entry name" value="ABC_TRANSPORTER_2"/>
    <property type="match status" value="1"/>
</dbReference>
<keyword evidence="8" id="KW-1185">Reference proteome</keyword>
<comment type="caution">
    <text evidence="7">The sequence shown here is derived from an EMBL/GenBank/DDBJ whole genome shotgun (WGS) entry which is preliminary data.</text>
</comment>
<dbReference type="AlphaFoldDB" id="A0A545U120"/>
<comment type="function">
    <text evidence="5">Part of the ABC transporter complex HmuTUV involved in hemin import. Responsible for energy coupling to the transport system.</text>
</comment>
<evidence type="ECO:0000313" key="8">
    <source>
        <dbReference type="Proteomes" id="UP000315252"/>
    </source>
</evidence>
<keyword evidence="2" id="KW-0547">Nucleotide-binding</keyword>
<dbReference type="PANTHER" id="PTHR42794">
    <property type="entry name" value="HEMIN IMPORT ATP-BINDING PROTEIN HMUV"/>
    <property type="match status" value="1"/>
</dbReference>
<dbReference type="OrthoDB" id="9810077at2"/>
<dbReference type="SUPFAM" id="SSF52540">
    <property type="entry name" value="P-loop containing nucleoside triphosphate hydrolases"/>
    <property type="match status" value="1"/>
</dbReference>
<protein>
    <submittedName>
        <fullName evidence="7">Heme ABC transporter ATP-binding protein</fullName>
    </submittedName>
</protein>
<dbReference type="CDD" id="cd03214">
    <property type="entry name" value="ABC_Iron-Siderophores_B12_Hemin"/>
    <property type="match status" value="1"/>
</dbReference>
<evidence type="ECO:0000256" key="1">
    <source>
        <dbReference type="ARBA" id="ARBA00022448"/>
    </source>
</evidence>
<evidence type="ECO:0000259" key="6">
    <source>
        <dbReference type="PROSITE" id="PS50893"/>
    </source>
</evidence>
<proteinExistence type="predicted"/>
<organism evidence="7 8">
    <name type="scientific">Denitrobaculum tricleocarpae</name>
    <dbReference type="NCBI Taxonomy" id="2591009"/>
    <lineage>
        <taxon>Bacteria</taxon>
        <taxon>Pseudomonadati</taxon>
        <taxon>Pseudomonadota</taxon>
        <taxon>Alphaproteobacteria</taxon>
        <taxon>Rhodospirillales</taxon>
        <taxon>Rhodospirillaceae</taxon>
        <taxon>Denitrobaculum</taxon>
    </lineage>
</organism>
<evidence type="ECO:0000256" key="4">
    <source>
        <dbReference type="ARBA" id="ARBA00022967"/>
    </source>
</evidence>
<feature type="domain" description="ABC transporter" evidence="6">
    <location>
        <begin position="2"/>
        <end position="255"/>
    </location>
</feature>
<dbReference type="SMART" id="SM00382">
    <property type="entry name" value="AAA"/>
    <property type="match status" value="1"/>
</dbReference>
<evidence type="ECO:0000256" key="3">
    <source>
        <dbReference type="ARBA" id="ARBA00022840"/>
    </source>
</evidence>
<keyword evidence="4" id="KW-1278">Translocase</keyword>
<evidence type="ECO:0000256" key="5">
    <source>
        <dbReference type="ARBA" id="ARBA00037066"/>
    </source>
</evidence>
<dbReference type="GO" id="GO:0016887">
    <property type="term" value="F:ATP hydrolysis activity"/>
    <property type="evidence" value="ECO:0007669"/>
    <property type="project" value="InterPro"/>
</dbReference>
<keyword evidence="1" id="KW-0813">Transport</keyword>
<dbReference type="InterPro" id="IPR003439">
    <property type="entry name" value="ABC_transporter-like_ATP-bd"/>
</dbReference>
<dbReference type="InterPro" id="IPR003593">
    <property type="entry name" value="AAA+_ATPase"/>
</dbReference>